<dbReference type="InterPro" id="IPR006148">
    <property type="entry name" value="Glc/Gal-6P_isomerase"/>
</dbReference>
<dbReference type="InterPro" id="IPR037171">
    <property type="entry name" value="NagB/RpiA_transferase-like"/>
</dbReference>
<dbReference type="Gene3D" id="3.40.50.1360">
    <property type="match status" value="1"/>
</dbReference>
<gene>
    <name evidence="2" type="ORF">FJAP1339_LOCUS4300</name>
</gene>
<evidence type="ECO:0000313" key="2">
    <source>
        <dbReference type="EMBL" id="CAD9861778.1"/>
    </source>
</evidence>
<dbReference type="InterPro" id="IPR039104">
    <property type="entry name" value="6PGL"/>
</dbReference>
<name>A0A7S2UZD5_9STRA</name>
<accession>A0A7S2UZD5</accession>
<protein>
    <recommendedName>
        <fullName evidence="1">Glucosamine/galactosamine-6-phosphate isomerase domain-containing protein</fullName>
    </recommendedName>
</protein>
<dbReference type="AlphaFoldDB" id="A0A7S2UZD5"/>
<dbReference type="GO" id="GO:0005975">
    <property type="term" value="P:carbohydrate metabolic process"/>
    <property type="evidence" value="ECO:0007669"/>
    <property type="project" value="InterPro"/>
</dbReference>
<dbReference type="PANTHER" id="PTHR11054:SF0">
    <property type="entry name" value="6-PHOSPHOGLUCONOLACTONASE"/>
    <property type="match status" value="1"/>
</dbReference>
<sequence length="129" mass="13972">MKESNLPIDDNGLPVFDLALIGVGDDGHIGSLYPNREEVLEETKWVLPVDMKSPPSITLSLPVMKNSKKIVVAACGVSDKYPQGKSEGMRRAIVAAEETLQTFPAVGLRDVATWVMDKAAASKLGEEYN</sequence>
<dbReference type="EMBL" id="HBHR01008916">
    <property type="protein sequence ID" value="CAD9861778.1"/>
    <property type="molecule type" value="Transcribed_RNA"/>
</dbReference>
<dbReference type="SUPFAM" id="SSF100950">
    <property type="entry name" value="NagB/RpiA/CoA transferase-like"/>
    <property type="match status" value="1"/>
</dbReference>
<feature type="domain" description="Glucosamine/galactosamine-6-phosphate isomerase" evidence="1">
    <location>
        <begin position="11"/>
        <end position="94"/>
    </location>
</feature>
<dbReference type="PANTHER" id="PTHR11054">
    <property type="entry name" value="6-PHOSPHOGLUCONOLACTONASE"/>
    <property type="match status" value="1"/>
</dbReference>
<dbReference type="Pfam" id="PF01182">
    <property type="entry name" value="Glucosamine_iso"/>
    <property type="match status" value="1"/>
</dbReference>
<evidence type="ECO:0000259" key="1">
    <source>
        <dbReference type="Pfam" id="PF01182"/>
    </source>
</evidence>
<proteinExistence type="predicted"/>
<reference evidence="2" key="1">
    <citation type="submission" date="2021-01" db="EMBL/GenBank/DDBJ databases">
        <authorList>
            <person name="Corre E."/>
            <person name="Pelletier E."/>
            <person name="Niang G."/>
            <person name="Scheremetjew M."/>
            <person name="Finn R."/>
            <person name="Kale V."/>
            <person name="Holt S."/>
            <person name="Cochrane G."/>
            <person name="Meng A."/>
            <person name="Brown T."/>
            <person name="Cohen L."/>
        </authorList>
    </citation>
    <scope>NUCLEOTIDE SEQUENCE</scope>
    <source>
        <strain evidence="2">CCMP1661</strain>
    </source>
</reference>
<organism evidence="2">
    <name type="scientific">Fibrocapsa japonica</name>
    <dbReference type="NCBI Taxonomy" id="94617"/>
    <lineage>
        <taxon>Eukaryota</taxon>
        <taxon>Sar</taxon>
        <taxon>Stramenopiles</taxon>
        <taxon>Ochrophyta</taxon>
        <taxon>Raphidophyceae</taxon>
        <taxon>Chattonellales</taxon>
        <taxon>Chattonellaceae</taxon>
        <taxon>Fibrocapsa</taxon>
    </lineage>
</organism>